<dbReference type="InterPro" id="IPR043504">
    <property type="entry name" value="Peptidase_S1_PA_chymotrypsin"/>
</dbReference>
<dbReference type="Proteomes" id="UP000198280">
    <property type="component" value="Unassembled WGS sequence"/>
</dbReference>
<sequence length="391" mass="41008">MAPISRLAAAAVAAALLAVTATACGPSDDNADAKPSPTPTATSGDGGLQLPTALPTSLDDLDKWADALKNGGWKDWDKDKWLRDAADFINPIIKDLWDADRLRNADGTPDDEQRPDLRQANDGATDPEPAAIRAQRLATPYHEASPATGKLLFDMPDGQAVCSATVVSDPANPGRSNLVWTAGHCVHAGARGGWYRNIVFVPSFNDTGLSGAALRGAGKEQLAPYGTWWATKAGTSQQWIDGGGESSETSSAYPYDFAVLKVTNPDSDTSLEETVGASVPVWFDAPTSAGIDAMDIRGYPAAAPFDGFGYQQYHCSGDPVRLALDPAAPTMHWLGCTMTAGSSGGGWFARRPGGEQALVSNTSIGPQDGPRWLAGPHLGSEAEEVFDAVRG</sequence>
<dbReference type="SUPFAM" id="SSF50494">
    <property type="entry name" value="Trypsin-like serine proteases"/>
    <property type="match status" value="1"/>
</dbReference>
<feature type="signal peptide" evidence="3">
    <location>
        <begin position="1"/>
        <end position="23"/>
    </location>
</feature>
<dbReference type="PANTHER" id="PTHR15462">
    <property type="entry name" value="SERINE PROTEASE"/>
    <property type="match status" value="1"/>
</dbReference>
<feature type="chain" id="PRO_5039312334" description="V8-like Glu-specific endopeptidase" evidence="3">
    <location>
        <begin position="24"/>
        <end position="391"/>
    </location>
</feature>
<evidence type="ECO:0000256" key="2">
    <source>
        <dbReference type="SAM" id="MobiDB-lite"/>
    </source>
</evidence>
<dbReference type="PANTHER" id="PTHR15462:SF19">
    <property type="entry name" value="PEPTIDASE S1 DOMAIN-CONTAINING PROTEIN"/>
    <property type="match status" value="1"/>
</dbReference>
<dbReference type="Gene3D" id="2.40.10.10">
    <property type="entry name" value="Trypsin-like serine proteases"/>
    <property type="match status" value="2"/>
</dbReference>
<reference evidence="4 5" key="1">
    <citation type="submission" date="2017-06" db="EMBL/GenBank/DDBJ databases">
        <authorList>
            <person name="Kim H.J."/>
            <person name="Triplett B.A."/>
        </authorList>
    </citation>
    <scope>NUCLEOTIDE SEQUENCE [LARGE SCALE GENOMIC DNA]</scope>
    <source>
        <strain evidence="4 5">CGMCC 4.1858</strain>
    </source>
</reference>
<proteinExistence type="predicted"/>
<organism evidence="4 5">
    <name type="scientific">Actinacidiphila glaucinigra</name>
    <dbReference type="NCBI Taxonomy" id="235986"/>
    <lineage>
        <taxon>Bacteria</taxon>
        <taxon>Bacillati</taxon>
        <taxon>Actinomycetota</taxon>
        <taxon>Actinomycetes</taxon>
        <taxon>Kitasatosporales</taxon>
        <taxon>Streptomycetaceae</taxon>
        <taxon>Actinacidiphila</taxon>
    </lineage>
</organism>
<evidence type="ECO:0000256" key="3">
    <source>
        <dbReference type="SAM" id="SignalP"/>
    </source>
</evidence>
<dbReference type="PROSITE" id="PS51257">
    <property type="entry name" value="PROKAR_LIPOPROTEIN"/>
    <property type="match status" value="1"/>
</dbReference>
<dbReference type="AlphaFoldDB" id="A0A239N6L0"/>
<gene>
    <name evidence="4" type="ORF">SAMN05216252_13172</name>
</gene>
<dbReference type="InterPro" id="IPR050966">
    <property type="entry name" value="Glutamyl_endopeptidase"/>
</dbReference>
<evidence type="ECO:0000313" key="4">
    <source>
        <dbReference type="EMBL" id="SNT50094.1"/>
    </source>
</evidence>
<evidence type="ECO:0008006" key="6">
    <source>
        <dbReference type="Google" id="ProtNLM"/>
    </source>
</evidence>
<protein>
    <recommendedName>
        <fullName evidence="6">V8-like Glu-specific endopeptidase</fullName>
    </recommendedName>
</protein>
<feature type="region of interest" description="Disordered" evidence="2">
    <location>
        <begin position="26"/>
        <end position="51"/>
    </location>
</feature>
<keyword evidence="1 3" id="KW-0732">Signal</keyword>
<feature type="region of interest" description="Disordered" evidence="2">
    <location>
        <begin position="104"/>
        <end position="128"/>
    </location>
</feature>
<evidence type="ECO:0000256" key="1">
    <source>
        <dbReference type="ARBA" id="ARBA00022729"/>
    </source>
</evidence>
<accession>A0A239N6L0</accession>
<dbReference type="RefSeq" id="WP_179280129.1">
    <property type="nucleotide sequence ID" value="NZ_FZOF01000031.1"/>
</dbReference>
<name>A0A239N6L0_9ACTN</name>
<keyword evidence="5" id="KW-1185">Reference proteome</keyword>
<evidence type="ECO:0000313" key="5">
    <source>
        <dbReference type="Proteomes" id="UP000198280"/>
    </source>
</evidence>
<dbReference type="EMBL" id="FZOF01000031">
    <property type="protein sequence ID" value="SNT50094.1"/>
    <property type="molecule type" value="Genomic_DNA"/>
</dbReference>
<dbReference type="InterPro" id="IPR009003">
    <property type="entry name" value="Peptidase_S1_PA"/>
</dbReference>